<feature type="transmembrane region" description="Helical" evidence="1">
    <location>
        <begin position="186"/>
        <end position="205"/>
    </location>
</feature>
<dbReference type="EMBL" id="JAUIZM010000007">
    <property type="protein sequence ID" value="KAK1373566.1"/>
    <property type="molecule type" value="Genomic_DNA"/>
</dbReference>
<organism evidence="2 3">
    <name type="scientific">Heracleum sosnowskyi</name>
    <dbReference type="NCBI Taxonomy" id="360622"/>
    <lineage>
        <taxon>Eukaryota</taxon>
        <taxon>Viridiplantae</taxon>
        <taxon>Streptophyta</taxon>
        <taxon>Embryophyta</taxon>
        <taxon>Tracheophyta</taxon>
        <taxon>Spermatophyta</taxon>
        <taxon>Magnoliopsida</taxon>
        <taxon>eudicotyledons</taxon>
        <taxon>Gunneridae</taxon>
        <taxon>Pentapetalae</taxon>
        <taxon>asterids</taxon>
        <taxon>campanulids</taxon>
        <taxon>Apiales</taxon>
        <taxon>Apiaceae</taxon>
        <taxon>Apioideae</taxon>
        <taxon>apioid superclade</taxon>
        <taxon>Tordylieae</taxon>
        <taxon>Tordyliinae</taxon>
        <taxon>Heracleum</taxon>
    </lineage>
</organism>
<reference evidence="2" key="2">
    <citation type="submission" date="2023-05" db="EMBL/GenBank/DDBJ databases">
        <authorList>
            <person name="Schelkunov M.I."/>
        </authorList>
    </citation>
    <scope>NUCLEOTIDE SEQUENCE</scope>
    <source>
        <strain evidence="2">Hsosn_3</strain>
        <tissue evidence="2">Leaf</tissue>
    </source>
</reference>
<keyword evidence="3" id="KW-1185">Reference proteome</keyword>
<proteinExistence type="predicted"/>
<dbReference type="Proteomes" id="UP001237642">
    <property type="component" value="Unassembled WGS sequence"/>
</dbReference>
<keyword evidence="1" id="KW-0472">Membrane</keyword>
<reference evidence="2" key="1">
    <citation type="submission" date="2023-02" db="EMBL/GenBank/DDBJ databases">
        <title>Genome of toxic invasive species Heracleum sosnowskyi carries increased number of genes despite the absence of recent whole-genome duplications.</title>
        <authorList>
            <person name="Schelkunov M."/>
            <person name="Shtratnikova V."/>
            <person name="Makarenko M."/>
            <person name="Klepikova A."/>
            <person name="Omelchenko D."/>
            <person name="Novikova G."/>
            <person name="Obukhova E."/>
            <person name="Bogdanov V."/>
            <person name="Penin A."/>
            <person name="Logacheva M."/>
        </authorList>
    </citation>
    <scope>NUCLEOTIDE SEQUENCE</scope>
    <source>
        <strain evidence="2">Hsosn_3</strain>
        <tissue evidence="2">Leaf</tissue>
    </source>
</reference>
<dbReference type="AlphaFoldDB" id="A0AAD8HUR2"/>
<evidence type="ECO:0000256" key="1">
    <source>
        <dbReference type="SAM" id="Phobius"/>
    </source>
</evidence>
<accession>A0AAD8HUR2</accession>
<evidence type="ECO:0000313" key="2">
    <source>
        <dbReference type="EMBL" id="KAK1373566.1"/>
    </source>
</evidence>
<evidence type="ECO:0000313" key="3">
    <source>
        <dbReference type="Proteomes" id="UP001237642"/>
    </source>
</evidence>
<keyword evidence="1" id="KW-0812">Transmembrane</keyword>
<sequence>MQSLVLHFYCEFGKELPEKLLVHVPCGRVWLARFVQGSYYIQGLKDMMSYYGLKPYHMVLLQYVGGANFNMRFFTPYGVEMKYPTDHDVPEFAVITTDMICTDIEEDKLCSTFNYNVYRNFAGLYNLVIESNHLSGQSFTKVLSEYACYQLRLNDSIKYIRLGFEEHDWKIGLKGVDDEVFFSKTWLILAVSTLPCTTFFLILVYKSLLKLV</sequence>
<comment type="caution">
    <text evidence="2">The sequence shown here is derived from an EMBL/GenBank/DDBJ whole genome shotgun (WGS) entry which is preliminary data.</text>
</comment>
<gene>
    <name evidence="2" type="ORF">POM88_029759</name>
</gene>
<name>A0AAD8HUR2_9APIA</name>
<protein>
    <submittedName>
        <fullName evidence="2">Uncharacterized protein</fullName>
    </submittedName>
</protein>
<keyword evidence="1" id="KW-1133">Transmembrane helix</keyword>